<comment type="caution">
    <text evidence="2">The sequence shown here is derived from an EMBL/GenBank/DDBJ whole genome shotgun (WGS) entry which is preliminary data.</text>
</comment>
<dbReference type="Proteomes" id="UP001231189">
    <property type="component" value="Unassembled WGS sequence"/>
</dbReference>
<reference evidence="2" key="1">
    <citation type="submission" date="2023-07" db="EMBL/GenBank/DDBJ databases">
        <title>A chromosome-level genome assembly of Lolium multiflorum.</title>
        <authorList>
            <person name="Chen Y."/>
            <person name="Copetti D."/>
            <person name="Kolliker R."/>
            <person name="Studer B."/>
        </authorList>
    </citation>
    <scope>NUCLEOTIDE SEQUENCE</scope>
    <source>
        <strain evidence="2">02402/16</strain>
        <tissue evidence="2">Leaf</tissue>
    </source>
</reference>
<feature type="region of interest" description="Disordered" evidence="1">
    <location>
        <begin position="200"/>
        <end position="220"/>
    </location>
</feature>
<accession>A0AAD8VFJ0</accession>
<evidence type="ECO:0000313" key="3">
    <source>
        <dbReference type="Proteomes" id="UP001231189"/>
    </source>
</evidence>
<proteinExistence type="predicted"/>
<protein>
    <submittedName>
        <fullName evidence="2">Uncharacterized protein</fullName>
    </submittedName>
</protein>
<evidence type="ECO:0000256" key="1">
    <source>
        <dbReference type="SAM" id="MobiDB-lite"/>
    </source>
</evidence>
<sequence>MENYSLLMGAAAVMEMAVEMAAVSMEKPWGHFPAPAGWEQTLSPDLGFAMAAAGRREMNHIATGTAPSLDGELIPPHGSSSGDEDGGGDGSGVDGEAFRGHFPLRRVPEQRLLSPDLGFAMVAALEGSYFAHEASEEGDGSGATRWRHNRGGGSTAVPWCVGLVAFSCPSACQSLRRETPGTESHDTETFPARAAIPISGDSEITSGTLPEGESSPGGLFTAMVASGVMSE</sequence>
<keyword evidence="3" id="KW-1185">Reference proteome</keyword>
<organism evidence="2 3">
    <name type="scientific">Lolium multiflorum</name>
    <name type="common">Italian ryegrass</name>
    <name type="synonym">Lolium perenne subsp. multiflorum</name>
    <dbReference type="NCBI Taxonomy" id="4521"/>
    <lineage>
        <taxon>Eukaryota</taxon>
        <taxon>Viridiplantae</taxon>
        <taxon>Streptophyta</taxon>
        <taxon>Embryophyta</taxon>
        <taxon>Tracheophyta</taxon>
        <taxon>Spermatophyta</taxon>
        <taxon>Magnoliopsida</taxon>
        <taxon>Liliopsida</taxon>
        <taxon>Poales</taxon>
        <taxon>Poaceae</taxon>
        <taxon>BOP clade</taxon>
        <taxon>Pooideae</taxon>
        <taxon>Poodae</taxon>
        <taxon>Poeae</taxon>
        <taxon>Poeae Chloroplast Group 2 (Poeae type)</taxon>
        <taxon>Loliodinae</taxon>
        <taxon>Loliinae</taxon>
        <taxon>Lolium</taxon>
    </lineage>
</organism>
<dbReference type="EMBL" id="JAUUTY010000109">
    <property type="protein sequence ID" value="KAK1603198.1"/>
    <property type="molecule type" value="Genomic_DNA"/>
</dbReference>
<feature type="region of interest" description="Disordered" evidence="1">
    <location>
        <begin position="65"/>
        <end position="97"/>
    </location>
</feature>
<name>A0AAD8VFJ0_LOLMU</name>
<gene>
    <name evidence="2" type="ORF">QYE76_008253</name>
</gene>
<evidence type="ECO:0000313" key="2">
    <source>
        <dbReference type="EMBL" id="KAK1603198.1"/>
    </source>
</evidence>
<dbReference type="AlphaFoldDB" id="A0AAD8VFJ0"/>